<evidence type="ECO:0000256" key="10">
    <source>
        <dbReference type="SAM" id="MobiDB-lite"/>
    </source>
</evidence>
<evidence type="ECO:0000259" key="11">
    <source>
        <dbReference type="PROSITE" id="PS51192"/>
    </source>
</evidence>
<dbReference type="PANTHER" id="PTHR13710:SF153">
    <property type="entry name" value="RECQ-LIKE DNA HELICASE BLM"/>
    <property type="match status" value="1"/>
</dbReference>
<keyword evidence="2" id="KW-0547">Nucleotide-binding</keyword>
<evidence type="ECO:0000256" key="9">
    <source>
        <dbReference type="ARBA" id="ARBA00034808"/>
    </source>
</evidence>
<dbReference type="InterPro" id="IPR001650">
    <property type="entry name" value="Helicase_C-like"/>
</dbReference>
<dbReference type="GO" id="GO:0005634">
    <property type="term" value="C:nucleus"/>
    <property type="evidence" value="ECO:0007669"/>
    <property type="project" value="TreeGrafter"/>
</dbReference>
<keyword evidence="6" id="KW-0413">Isomerase</keyword>
<dbReference type="HOGENOM" id="CLU_327936_0_0_1"/>
<evidence type="ECO:0000256" key="7">
    <source>
        <dbReference type="ARBA" id="ARBA00023242"/>
    </source>
</evidence>
<dbReference type="GO" id="GO:0005737">
    <property type="term" value="C:cytoplasm"/>
    <property type="evidence" value="ECO:0007669"/>
    <property type="project" value="TreeGrafter"/>
</dbReference>
<evidence type="ECO:0000256" key="8">
    <source>
        <dbReference type="ARBA" id="ARBA00034617"/>
    </source>
</evidence>
<evidence type="ECO:0000259" key="12">
    <source>
        <dbReference type="PROSITE" id="PS51194"/>
    </source>
</evidence>
<organism evidence="13 14">
    <name type="scientific">Serendipita vermifera MAFF 305830</name>
    <dbReference type="NCBI Taxonomy" id="933852"/>
    <lineage>
        <taxon>Eukaryota</taxon>
        <taxon>Fungi</taxon>
        <taxon>Dikarya</taxon>
        <taxon>Basidiomycota</taxon>
        <taxon>Agaricomycotina</taxon>
        <taxon>Agaricomycetes</taxon>
        <taxon>Sebacinales</taxon>
        <taxon>Serendipitaceae</taxon>
        <taxon>Serendipita</taxon>
    </lineage>
</organism>
<dbReference type="OrthoDB" id="10261556at2759"/>
<dbReference type="InterPro" id="IPR014001">
    <property type="entry name" value="Helicase_ATP-bd"/>
</dbReference>
<keyword evidence="4" id="KW-0067">ATP-binding</keyword>
<feature type="compositionally biased region" description="Basic and acidic residues" evidence="10">
    <location>
        <begin position="708"/>
        <end position="720"/>
    </location>
</feature>
<dbReference type="AlphaFoldDB" id="A0A0C3AWH1"/>
<evidence type="ECO:0000256" key="2">
    <source>
        <dbReference type="ARBA" id="ARBA00022741"/>
    </source>
</evidence>
<feature type="region of interest" description="Disordered" evidence="10">
    <location>
        <begin position="624"/>
        <end position="652"/>
    </location>
</feature>
<comment type="catalytic activity">
    <reaction evidence="8">
        <text>Couples ATP hydrolysis with the unwinding of duplex DNA by translocating in the 3'-5' direction.</text>
        <dbReference type="EC" id="5.6.2.4"/>
    </reaction>
</comment>
<comment type="similarity">
    <text evidence="1">Belongs to the helicase family. RecQ subfamily.</text>
</comment>
<keyword evidence="14" id="KW-1185">Reference proteome</keyword>
<evidence type="ECO:0000256" key="1">
    <source>
        <dbReference type="ARBA" id="ARBA00005446"/>
    </source>
</evidence>
<evidence type="ECO:0000313" key="13">
    <source>
        <dbReference type="EMBL" id="KIM24334.1"/>
    </source>
</evidence>
<feature type="compositionally biased region" description="Acidic residues" evidence="10">
    <location>
        <begin position="666"/>
        <end position="695"/>
    </location>
</feature>
<sequence>MAGLNLRHVPTIPFYPKVKQLLKTEFHRASFLPRQVAAINCAIQGFDLLLMLPTCGGKSLCYQLPAIYNQSALTIVFSPFTALIEDQIRSLHALGPQWKNWAQRSHGGHRQELVLDGLNGPRIFYICPEWLDNNEHKQTLFDLASQNKIARIVLDEAHNAIPALQNMENPYRSAFSTIFTLRNTFPRIPFTLSSASLTLRDQFRLTNALFACGRFYSVSAPSHRRNFHYRVVHITRHRRAEQKAAIIAKYMKDRPEAKGFVFVPTRKLAQSVAEKLQEYGVQADWYHAGVSEKLPDVIQKLQSGLIPVLVCTSAFGEGVDNKLVNFVVHYSIPPSMTRYFQETGRIGRIGQDAECILLYSFSDIRPLINVVAHELPPKFNSSARERQFFLSQREDLQQVLEYCTDSFSCRHKRILALFSSHNTTDLPDIISTSTAERFEGFYLRALSHSFGPSTVRASLATAMATKADQLPATTAYQGGAVTPKLEKLATRGGIDPDCEGCDVCDRRYRPYDTEEEEEDEMSWWKDVAPIEMSGVEISFRNDTTILLSELVKRLTSLGYHGLTSRRAHEIVEFLAVVGVLRMSFEYFTTASTSGFAIKVQKGGTQLDTIHYPVPVKWKGLGAVKLPTKPRKPAKDKAPKVRSERAATELTEDTIVDASGRVYRLDSDDEWMPELEDDASTSEDENESETDSDDESWLSTGDDQMSEDPETRATPFEDGRGIRQLRSRKRERSGSYVLPDPPPPPAQGKSRTPRSSSNDEEIYASPPKRRRIERRGVSPVQTNSDSERLLKKYLAAAKKERKDKRDDLLSVSERTLKKLFARHSDWLDKPKFSEVLRQVGATTYEITILEDWFEWIDLQVLAGRMSASFARKEAGLYH</sequence>
<dbReference type="PROSITE" id="PS51192">
    <property type="entry name" value="HELICASE_ATP_BIND_1"/>
    <property type="match status" value="1"/>
</dbReference>
<dbReference type="SMART" id="SM00490">
    <property type="entry name" value="HELICc"/>
    <property type="match status" value="1"/>
</dbReference>
<dbReference type="GO" id="GO:0016787">
    <property type="term" value="F:hydrolase activity"/>
    <property type="evidence" value="ECO:0007669"/>
    <property type="project" value="UniProtKB-KW"/>
</dbReference>
<dbReference type="PANTHER" id="PTHR13710">
    <property type="entry name" value="DNA HELICASE RECQ FAMILY MEMBER"/>
    <property type="match status" value="1"/>
</dbReference>
<dbReference type="PROSITE" id="PS51194">
    <property type="entry name" value="HELICASE_CTER"/>
    <property type="match status" value="1"/>
</dbReference>
<dbReference type="EMBL" id="KN824325">
    <property type="protein sequence ID" value="KIM24334.1"/>
    <property type="molecule type" value="Genomic_DNA"/>
</dbReference>
<evidence type="ECO:0000256" key="4">
    <source>
        <dbReference type="ARBA" id="ARBA00022840"/>
    </source>
</evidence>
<dbReference type="SUPFAM" id="SSF52540">
    <property type="entry name" value="P-loop containing nucleoside triphosphate hydrolases"/>
    <property type="match status" value="1"/>
</dbReference>
<dbReference type="InterPro" id="IPR002464">
    <property type="entry name" value="DNA/RNA_helicase_DEAH_CS"/>
</dbReference>
<evidence type="ECO:0000256" key="3">
    <source>
        <dbReference type="ARBA" id="ARBA00022801"/>
    </source>
</evidence>
<feature type="compositionally biased region" description="Basic and acidic residues" evidence="10">
    <location>
        <begin position="632"/>
        <end position="646"/>
    </location>
</feature>
<dbReference type="GO" id="GO:0043138">
    <property type="term" value="F:3'-5' DNA helicase activity"/>
    <property type="evidence" value="ECO:0007669"/>
    <property type="project" value="UniProtKB-EC"/>
</dbReference>
<dbReference type="GO" id="GO:0009378">
    <property type="term" value="F:four-way junction helicase activity"/>
    <property type="evidence" value="ECO:0007669"/>
    <property type="project" value="TreeGrafter"/>
</dbReference>
<accession>A0A0C3AWH1</accession>
<dbReference type="InterPro" id="IPR027417">
    <property type="entry name" value="P-loop_NTPase"/>
</dbReference>
<name>A0A0C3AWH1_SERVB</name>
<evidence type="ECO:0000313" key="14">
    <source>
        <dbReference type="Proteomes" id="UP000054097"/>
    </source>
</evidence>
<reference evidence="14" key="2">
    <citation type="submission" date="2015-01" db="EMBL/GenBank/DDBJ databases">
        <title>Evolutionary Origins and Diversification of the Mycorrhizal Mutualists.</title>
        <authorList>
            <consortium name="DOE Joint Genome Institute"/>
            <consortium name="Mycorrhizal Genomics Consortium"/>
            <person name="Kohler A."/>
            <person name="Kuo A."/>
            <person name="Nagy L.G."/>
            <person name="Floudas D."/>
            <person name="Copeland A."/>
            <person name="Barry K.W."/>
            <person name="Cichocki N."/>
            <person name="Veneault-Fourrey C."/>
            <person name="LaButti K."/>
            <person name="Lindquist E.A."/>
            <person name="Lipzen A."/>
            <person name="Lundell T."/>
            <person name="Morin E."/>
            <person name="Murat C."/>
            <person name="Riley R."/>
            <person name="Ohm R."/>
            <person name="Sun H."/>
            <person name="Tunlid A."/>
            <person name="Henrissat B."/>
            <person name="Grigoriev I.V."/>
            <person name="Hibbett D.S."/>
            <person name="Martin F."/>
        </authorList>
    </citation>
    <scope>NUCLEOTIDE SEQUENCE [LARGE SCALE GENOMIC DNA]</scope>
    <source>
        <strain evidence="14">MAFF 305830</strain>
    </source>
</reference>
<keyword evidence="7" id="KW-0539">Nucleus</keyword>
<dbReference type="GO" id="GO:0005694">
    <property type="term" value="C:chromosome"/>
    <property type="evidence" value="ECO:0007669"/>
    <property type="project" value="TreeGrafter"/>
</dbReference>
<protein>
    <recommendedName>
        <fullName evidence="9">DNA 3'-5' helicase</fullName>
        <ecNumber evidence="9">5.6.2.4</ecNumber>
    </recommendedName>
</protein>
<feature type="domain" description="Helicase C-terminal" evidence="12">
    <location>
        <begin position="245"/>
        <end position="397"/>
    </location>
</feature>
<feature type="domain" description="Helicase ATP-binding" evidence="11">
    <location>
        <begin position="39"/>
        <end position="215"/>
    </location>
</feature>
<dbReference type="GO" id="GO:0003677">
    <property type="term" value="F:DNA binding"/>
    <property type="evidence" value="ECO:0007669"/>
    <property type="project" value="UniProtKB-KW"/>
</dbReference>
<feature type="region of interest" description="Disordered" evidence="10">
    <location>
        <begin position="665"/>
        <end position="784"/>
    </location>
</feature>
<dbReference type="STRING" id="933852.A0A0C3AWH1"/>
<proteinExistence type="inferred from homology"/>
<keyword evidence="3" id="KW-0378">Hydrolase</keyword>
<evidence type="ECO:0000256" key="5">
    <source>
        <dbReference type="ARBA" id="ARBA00023125"/>
    </source>
</evidence>
<dbReference type="Proteomes" id="UP000054097">
    <property type="component" value="Unassembled WGS sequence"/>
</dbReference>
<evidence type="ECO:0000256" key="6">
    <source>
        <dbReference type="ARBA" id="ARBA00023235"/>
    </source>
</evidence>
<dbReference type="GO" id="GO:0005524">
    <property type="term" value="F:ATP binding"/>
    <property type="evidence" value="ECO:0007669"/>
    <property type="project" value="UniProtKB-KW"/>
</dbReference>
<dbReference type="PROSITE" id="PS00690">
    <property type="entry name" value="DEAH_ATP_HELICASE"/>
    <property type="match status" value="1"/>
</dbReference>
<dbReference type="Gene3D" id="3.40.50.300">
    <property type="entry name" value="P-loop containing nucleotide triphosphate hydrolases"/>
    <property type="match status" value="2"/>
</dbReference>
<dbReference type="SMART" id="SM00487">
    <property type="entry name" value="DEXDc"/>
    <property type="match status" value="1"/>
</dbReference>
<reference evidence="13 14" key="1">
    <citation type="submission" date="2014-04" db="EMBL/GenBank/DDBJ databases">
        <authorList>
            <consortium name="DOE Joint Genome Institute"/>
            <person name="Kuo A."/>
            <person name="Zuccaro A."/>
            <person name="Kohler A."/>
            <person name="Nagy L.G."/>
            <person name="Floudas D."/>
            <person name="Copeland A."/>
            <person name="Barry K.W."/>
            <person name="Cichocki N."/>
            <person name="Veneault-Fourrey C."/>
            <person name="LaButti K."/>
            <person name="Lindquist E.A."/>
            <person name="Lipzen A."/>
            <person name="Lundell T."/>
            <person name="Morin E."/>
            <person name="Murat C."/>
            <person name="Sun H."/>
            <person name="Tunlid A."/>
            <person name="Henrissat B."/>
            <person name="Grigoriev I.V."/>
            <person name="Hibbett D.S."/>
            <person name="Martin F."/>
            <person name="Nordberg H.P."/>
            <person name="Cantor M.N."/>
            <person name="Hua S.X."/>
        </authorList>
    </citation>
    <scope>NUCLEOTIDE SEQUENCE [LARGE SCALE GENOMIC DNA]</scope>
    <source>
        <strain evidence="13 14">MAFF 305830</strain>
    </source>
</reference>
<dbReference type="Pfam" id="PF00271">
    <property type="entry name" value="Helicase_C"/>
    <property type="match status" value="1"/>
</dbReference>
<gene>
    <name evidence="13" type="ORF">M408DRAFT_27163</name>
</gene>
<dbReference type="EC" id="5.6.2.4" evidence="9"/>
<dbReference type="Pfam" id="PF00270">
    <property type="entry name" value="DEAD"/>
    <property type="match status" value="1"/>
</dbReference>
<dbReference type="GO" id="GO:0000724">
    <property type="term" value="P:double-strand break repair via homologous recombination"/>
    <property type="evidence" value="ECO:0007669"/>
    <property type="project" value="TreeGrafter"/>
</dbReference>
<dbReference type="InterPro" id="IPR011545">
    <property type="entry name" value="DEAD/DEAH_box_helicase_dom"/>
</dbReference>
<keyword evidence="5" id="KW-0238">DNA-binding</keyword>